<keyword evidence="4" id="KW-1185">Reference proteome</keyword>
<dbReference type="InterPro" id="IPR009038">
    <property type="entry name" value="GOLD_dom"/>
</dbReference>
<dbReference type="WBParaSite" id="SRAE_1000219200.1">
    <property type="protein sequence ID" value="SRAE_1000219200.1"/>
    <property type="gene ID" value="WBGene00258806"/>
</dbReference>
<dbReference type="InterPro" id="IPR051064">
    <property type="entry name" value="SEC14/CRAL-TRIO_domain"/>
</dbReference>
<reference evidence="5" key="2">
    <citation type="submission" date="2020-12" db="UniProtKB">
        <authorList>
            <consortium name="WormBaseParasite"/>
        </authorList>
    </citation>
    <scope>IDENTIFICATION</scope>
</reference>
<dbReference type="AlphaFoldDB" id="A0A090L287"/>
<dbReference type="OMA" id="HVVFREQ"/>
<dbReference type="SUPFAM" id="SSF101576">
    <property type="entry name" value="Supernatant protein factor (SPF), C-terminal domain"/>
    <property type="match status" value="1"/>
</dbReference>
<dbReference type="EMBL" id="LN609528">
    <property type="protein sequence ID" value="CEF63936.1"/>
    <property type="molecule type" value="Genomic_DNA"/>
</dbReference>
<dbReference type="GO" id="GO:0005737">
    <property type="term" value="C:cytoplasm"/>
    <property type="evidence" value="ECO:0007669"/>
    <property type="project" value="TreeGrafter"/>
</dbReference>
<evidence type="ECO:0000313" key="6">
    <source>
        <dbReference type="WormBase" id="SRAE_1000219200"/>
    </source>
</evidence>
<dbReference type="CDD" id="cd00170">
    <property type="entry name" value="SEC14"/>
    <property type="match status" value="1"/>
</dbReference>
<evidence type="ECO:0000259" key="1">
    <source>
        <dbReference type="PROSITE" id="PS50191"/>
    </source>
</evidence>
<reference evidence="3 4" key="1">
    <citation type="submission" date="2014-09" db="EMBL/GenBank/DDBJ databases">
        <authorList>
            <person name="Martin A.A."/>
        </authorList>
    </citation>
    <scope>NUCLEOTIDE SEQUENCE</scope>
    <source>
        <strain evidence="4">ED321</strain>
        <strain evidence="3">ED321 Heterogonic</strain>
    </source>
</reference>
<dbReference type="InterPro" id="IPR001251">
    <property type="entry name" value="CRAL-TRIO_dom"/>
</dbReference>
<dbReference type="PROSITE" id="PS50866">
    <property type="entry name" value="GOLD"/>
    <property type="match status" value="1"/>
</dbReference>
<evidence type="ECO:0000313" key="3">
    <source>
        <dbReference type="EMBL" id="CEF63936.1"/>
    </source>
</evidence>
<dbReference type="SUPFAM" id="SSF52087">
    <property type="entry name" value="CRAL/TRIO domain"/>
    <property type="match status" value="1"/>
</dbReference>
<dbReference type="CTD" id="36376301"/>
<dbReference type="PANTHER" id="PTHR23324:SF83">
    <property type="entry name" value="SEC14-LIKE PROTEIN 2"/>
    <property type="match status" value="1"/>
</dbReference>
<gene>
    <name evidence="3 5 6" type="ORF">SRAE_1000219200</name>
</gene>
<dbReference type="InterPro" id="IPR036273">
    <property type="entry name" value="CRAL/TRIO_N_dom_sf"/>
</dbReference>
<accession>A0A090L287</accession>
<dbReference type="PROSITE" id="PS50191">
    <property type="entry name" value="CRAL_TRIO"/>
    <property type="match status" value="1"/>
</dbReference>
<evidence type="ECO:0000313" key="4">
    <source>
        <dbReference type="Proteomes" id="UP000035682"/>
    </source>
</evidence>
<dbReference type="SUPFAM" id="SSF46938">
    <property type="entry name" value="CRAL/TRIO N-terminal domain"/>
    <property type="match status" value="1"/>
</dbReference>
<dbReference type="Gene3D" id="3.40.525.10">
    <property type="entry name" value="CRAL-TRIO lipid binding domain"/>
    <property type="match status" value="1"/>
</dbReference>
<evidence type="ECO:0000259" key="2">
    <source>
        <dbReference type="PROSITE" id="PS50866"/>
    </source>
</evidence>
<dbReference type="RefSeq" id="XP_024503137.1">
    <property type="nucleotide sequence ID" value="XM_024649239.1"/>
</dbReference>
<dbReference type="WormBase" id="SRAE_1000219200">
    <property type="protein sequence ID" value="SRP04944"/>
    <property type="gene ID" value="WBGene00258806"/>
</dbReference>
<evidence type="ECO:0000313" key="5">
    <source>
        <dbReference type="WBParaSite" id="SRAE_1000219200.1"/>
    </source>
</evidence>
<feature type="domain" description="CRAL-TRIO" evidence="1">
    <location>
        <begin position="117"/>
        <end position="291"/>
    </location>
</feature>
<name>A0A090L287_STRRB</name>
<protein>
    <submittedName>
        <fullName evidence="3 5">CRAL-TRIO domain and GOLD domain and CRAL/TRIO, N-terminal domain-containing protein</fullName>
    </submittedName>
</protein>
<sequence>MHTCSSINKYLHSTHRSKPCILQGLFKMHELFEMPYSKPASIHISNPDVTRSPSSEELQMVKDMRTVVPTLDDVDDMYILRWLRSKDGRFDETSEGLRKNVLFRKAWQLNNINEWVPPECLEKYCGYGFLGDRDGYPILMSLLGNMDVDGMLRSVQAVDYIKFSLAAIEKGIQLADNKAKEAGKAFGQMMLVFDLDHISSAHYSCKRFASSFTTLVLLFQEHYPLVLKKVLIIRAPEMARVAFRSMTPFLSQSILNLIDMPGEESWQNVLENYVNIDSWPMHWGGKMVDDNGDPKCPQIVRYGLGPIPDSFHIDPDTAMPDYDQLTTVYAGDKHLIDISTKKKNTKIAWQYMTEEDDIGFAIYYDETSSKNNLSEMDAVYPYIRLECSLVPISGSFICERPGRYIIEFDNFYSWFSPKQLKYTIDIIDDDCDN</sequence>
<dbReference type="GeneID" id="36376301"/>
<dbReference type="InterPro" id="IPR036598">
    <property type="entry name" value="GOLD_dom_sf"/>
</dbReference>
<dbReference type="GO" id="GO:0110011">
    <property type="term" value="P:regulation of basement membrane organization"/>
    <property type="evidence" value="ECO:0007669"/>
    <property type="project" value="EnsemblMetazoa"/>
</dbReference>
<dbReference type="STRING" id="34506.A0A090L287"/>
<dbReference type="Gene3D" id="2.60.120.680">
    <property type="entry name" value="GOLD domain"/>
    <property type="match status" value="1"/>
</dbReference>
<proteinExistence type="predicted"/>
<dbReference type="InterPro" id="IPR036865">
    <property type="entry name" value="CRAL-TRIO_dom_sf"/>
</dbReference>
<organism evidence="3">
    <name type="scientific">Strongyloides ratti</name>
    <name type="common">Parasitic roundworm</name>
    <dbReference type="NCBI Taxonomy" id="34506"/>
    <lineage>
        <taxon>Eukaryota</taxon>
        <taxon>Metazoa</taxon>
        <taxon>Ecdysozoa</taxon>
        <taxon>Nematoda</taxon>
        <taxon>Chromadorea</taxon>
        <taxon>Rhabditida</taxon>
        <taxon>Tylenchina</taxon>
        <taxon>Panagrolaimomorpha</taxon>
        <taxon>Strongyloidoidea</taxon>
        <taxon>Strongyloididae</taxon>
        <taxon>Strongyloides</taxon>
    </lineage>
</organism>
<dbReference type="eggNOG" id="KOG1471">
    <property type="taxonomic scope" value="Eukaryota"/>
</dbReference>
<feature type="domain" description="GOLD" evidence="2">
    <location>
        <begin position="315"/>
        <end position="426"/>
    </location>
</feature>
<dbReference type="InterPro" id="IPR058960">
    <property type="entry name" value="Ctg-1-like_C"/>
</dbReference>
<dbReference type="OrthoDB" id="1434354at2759"/>
<dbReference type="Proteomes" id="UP000035682">
    <property type="component" value="Unplaced"/>
</dbReference>
<dbReference type="Pfam" id="PF00650">
    <property type="entry name" value="CRAL_TRIO"/>
    <property type="match status" value="1"/>
</dbReference>
<dbReference type="SMART" id="SM00516">
    <property type="entry name" value="SEC14"/>
    <property type="match status" value="1"/>
</dbReference>
<dbReference type="Pfam" id="PF25883">
    <property type="entry name" value="F28H7_8_C"/>
    <property type="match status" value="1"/>
</dbReference>
<dbReference type="PANTHER" id="PTHR23324">
    <property type="entry name" value="SEC14 RELATED PROTEIN"/>
    <property type="match status" value="1"/>
</dbReference>